<dbReference type="InterPro" id="IPR027473">
    <property type="entry name" value="L-asparaginase_C"/>
</dbReference>
<evidence type="ECO:0000259" key="7">
    <source>
        <dbReference type="Pfam" id="PF17763"/>
    </source>
</evidence>
<dbReference type="InterPro" id="IPR027475">
    <property type="entry name" value="Asparaginase/glutaminase_AS2"/>
</dbReference>
<dbReference type="Pfam" id="PF00710">
    <property type="entry name" value="Asparaginase"/>
    <property type="match status" value="1"/>
</dbReference>
<name>A0A444HJV7_RHILE</name>
<dbReference type="PRINTS" id="PR00139">
    <property type="entry name" value="ASNGLNASE"/>
</dbReference>
<dbReference type="InterPro" id="IPR037152">
    <property type="entry name" value="L-asparaginase_N_sf"/>
</dbReference>
<dbReference type="RefSeq" id="WP_128412519.1">
    <property type="nucleotide sequence ID" value="NZ_SBHX01000104.1"/>
</dbReference>
<dbReference type="InterPro" id="IPR036152">
    <property type="entry name" value="Asp/glu_Ase-like_sf"/>
</dbReference>
<dbReference type="Proteomes" id="UP000283817">
    <property type="component" value="Unassembled WGS sequence"/>
</dbReference>
<comment type="similarity">
    <text evidence="1 5">Belongs to the asparaginase 1 family.</text>
</comment>
<dbReference type="CDD" id="cd08964">
    <property type="entry name" value="L-asparaginase_II"/>
    <property type="match status" value="1"/>
</dbReference>
<organism evidence="8 9">
    <name type="scientific">Rhizobium leguminosarum</name>
    <dbReference type="NCBI Taxonomy" id="384"/>
    <lineage>
        <taxon>Bacteria</taxon>
        <taxon>Pseudomonadati</taxon>
        <taxon>Pseudomonadota</taxon>
        <taxon>Alphaproteobacteria</taxon>
        <taxon>Hyphomicrobiales</taxon>
        <taxon>Rhizobiaceae</taxon>
        <taxon>Rhizobium/Agrobacterium group</taxon>
        <taxon>Rhizobium</taxon>
    </lineage>
</organism>
<dbReference type="InterPro" id="IPR027474">
    <property type="entry name" value="L-asparaginase_N"/>
</dbReference>
<dbReference type="SUPFAM" id="SSF53774">
    <property type="entry name" value="Glutaminase/Asparaginase"/>
    <property type="match status" value="1"/>
</dbReference>
<evidence type="ECO:0000313" key="8">
    <source>
        <dbReference type="EMBL" id="RWX21886.1"/>
    </source>
</evidence>
<accession>A0A444HJV7</accession>
<evidence type="ECO:0000256" key="4">
    <source>
        <dbReference type="PROSITE-ProRule" id="PRU10100"/>
    </source>
</evidence>
<dbReference type="PIRSF" id="PIRSF001220">
    <property type="entry name" value="L-ASNase_gatD"/>
    <property type="match status" value="1"/>
</dbReference>
<dbReference type="SMART" id="SM00870">
    <property type="entry name" value="Asparaginase"/>
    <property type="match status" value="1"/>
</dbReference>
<evidence type="ECO:0000256" key="5">
    <source>
        <dbReference type="RuleBase" id="RU004456"/>
    </source>
</evidence>
<dbReference type="InterPro" id="IPR004550">
    <property type="entry name" value="AsnASE_II"/>
</dbReference>
<evidence type="ECO:0000256" key="1">
    <source>
        <dbReference type="ARBA" id="ARBA00010518"/>
    </source>
</evidence>
<feature type="binding site" evidence="3">
    <location>
        <begin position="90"/>
        <end position="91"/>
    </location>
    <ligand>
        <name>substrate</name>
    </ligand>
</feature>
<dbReference type="NCBIfam" id="TIGR00520">
    <property type="entry name" value="asnASE_II"/>
    <property type="match status" value="1"/>
</dbReference>
<dbReference type="PANTHER" id="PTHR11707:SF28">
    <property type="entry name" value="60 KDA LYSOPHOSPHOLIPASE"/>
    <property type="match status" value="1"/>
</dbReference>
<dbReference type="Gene3D" id="3.40.50.1170">
    <property type="entry name" value="L-asparaginase, N-terminal domain"/>
    <property type="match status" value="1"/>
</dbReference>
<dbReference type="Pfam" id="PF17763">
    <property type="entry name" value="Asparaginase_C"/>
    <property type="match status" value="1"/>
</dbReference>
<keyword evidence="2" id="KW-0378">Hydrolase</keyword>
<dbReference type="Gene3D" id="3.40.50.40">
    <property type="match status" value="1"/>
</dbReference>
<proteinExistence type="inferred from homology"/>
<protein>
    <submittedName>
        <fullName evidence="8">Asparaginase</fullName>
    </submittedName>
</protein>
<dbReference type="AlphaFoldDB" id="A0A444HJV7"/>
<dbReference type="PANTHER" id="PTHR11707">
    <property type="entry name" value="L-ASPARAGINASE"/>
    <property type="match status" value="1"/>
</dbReference>
<dbReference type="PIRSF" id="PIRSF500176">
    <property type="entry name" value="L_ASNase"/>
    <property type="match status" value="1"/>
</dbReference>
<evidence type="ECO:0000313" key="9">
    <source>
        <dbReference type="Proteomes" id="UP000283817"/>
    </source>
</evidence>
<evidence type="ECO:0000256" key="2">
    <source>
        <dbReference type="ARBA" id="ARBA00022801"/>
    </source>
</evidence>
<dbReference type="GO" id="GO:0006528">
    <property type="term" value="P:asparagine metabolic process"/>
    <property type="evidence" value="ECO:0007669"/>
    <property type="project" value="InterPro"/>
</dbReference>
<comment type="caution">
    <text evidence="8">The sequence shown here is derived from an EMBL/GenBank/DDBJ whole genome shotgun (WGS) entry which is preliminary data.</text>
</comment>
<reference evidence="8 9" key="1">
    <citation type="submission" date="2019-01" db="EMBL/GenBank/DDBJ databases">
        <title>RHIZO-ID as a novel technology for direct rhizobia identification.</title>
        <authorList>
            <person name="De Meyer S.E."/>
        </authorList>
    </citation>
    <scope>NUCLEOTIDE SEQUENCE [LARGE SCALE GENOMIC DNA]</scope>
    <source>
        <strain evidence="8 9">WSM448</strain>
    </source>
</reference>
<feature type="binding site" evidence="3">
    <location>
        <position position="57"/>
    </location>
    <ligand>
        <name>substrate</name>
    </ligand>
</feature>
<sequence>MATETQNANILVLATGGSIAQTSPYVPTLTGKSLLDAIPEFQNKAGIVVEQIAQVSSPDVTADHWLALARRINMAAADDQIHGIVVTHGTDTLEETAFFLHLVIKSDKPVVVVGAMRRSYSLGSDGAANLRDGIVIAGWPEARGRGVLVVLNSEIHSARDVAKTNFNLDAFKSRDFGILGQMVSGRPCFYRRVERKHTLGTAFTSDLTRLPRVAIVHSHVGVTPDILETVAASGYEGIVWAGTGSGSLPMAIRPAAMAIVKSGLAFVRSSRVNCGHVKRNDEVDDDALGFITGDSLNPQKARILLMLSLTQTSDPEKIQELFDTH</sequence>
<dbReference type="InterPro" id="IPR040919">
    <property type="entry name" value="Asparaginase_C"/>
</dbReference>
<dbReference type="FunFam" id="3.40.50.1170:FF:000001">
    <property type="entry name" value="L-asparaginase 2"/>
    <property type="match status" value="1"/>
</dbReference>
<evidence type="ECO:0000256" key="3">
    <source>
        <dbReference type="PIRSR" id="PIRSR001220-2"/>
    </source>
</evidence>
<feature type="active site" evidence="4">
    <location>
        <position position="90"/>
    </location>
</feature>
<evidence type="ECO:0000259" key="6">
    <source>
        <dbReference type="Pfam" id="PF00710"/>
    </source>
</evidence>
<dbReference type="PROSITE" id="PS00917">
    <property type="entry name" value="ASN_GLN_ASE_2"/>
    <property type="match status" value="1"/>
</dbReference>
<feature type="domain" description="L-asparaginase N-terminal" evidence="6">
    <location>
        <begin position="9"/>
        <end position="192"/>
    </location>
</feature>
<dbReference type="InterPro" id="IPR006034">
    <property type="entry name" value="Asparaginase/glutaminase-like"/>
</dbReference>
<dbReference type="GO" id="GO:0004067">
    <property type="term" value="F:asparaginase activity"/>
    <property type="evidence" value="ECO:0007669"/>
    <property type="project" value="UniProtKB-UniRule"/>
</dbReference>
<feature type="domain" description="Asparaginase/glutaminase C-terminal" evidence="7">
    <location>
        <begin position="212"/>
        <end position="322"/>
    </location>
</feature>
<dbReference type="PROSITE" id="PS51732">
    <property type="entry name" value="ASN_GLN_ASE_3"/>
    <property type="match status" value="1"/>
</dbReference>
<gene>
    <name evidence="8" type="ORF">EHI47_34920</name>
</gene>
<dbReference type="EMBL" id="SBHX01000104">
    <property type="protein sequence ID" value="RWX21886.1"/>
    <property type="molecule type" value="Genomic_DNA"/>
</dbReference>